<dbReference type="PANTHER" id="PTHR30524">
    <property type="entry name" value="MANNITOL-1-PHOSPHATE 5-DEHYDROGENASE"/>
    <property type="match status" value="1"/>
</dbReference>
<dbReference type="Gene3D" id="3.40.50.720">
    <property type="entry name" value="NAD(P)-binding Rossmann-like Domain"/>
    <property type="match status" value="1"/>
</dbReference>
<dbReference type="GO" id="GO:0005829">
    <property type="term" value="C:cytosol"/>
    <property type="evidence" value="ECO:0007669"/>
    <property type="project" value="TreeGrafter"/>
</dbReference>
<keyword evidence="4" id="KW-0560">Oxidoreductase</keyword>
<protein>
    <recommendedName>
        <fullName evidence="3">Mannitol-1-phosphate 5-dehydrogenase</fullName>
        <ecNumber evidence="2">1.1.1.17</ecNumber>
    </recommendedName>
</protein>
<comment type="catalytic activity">
    <reaction evidence="6">
        <text>D-mannitol 1-phosphate + NAD(+) = beta-D-fructose 6-phosphate + NADH + H(+)</text>
        <dbReference type="Rhea" id="RHEA:19661"/>
        <dbReference type="ChEBI" id="CHEBI:15378"/>
        <dbReference type="ChEBI" id="CHEBI:57540"/>
        <dbReference type="ChEBI" id="CHEBI:57634"/>
        <dbReference type="ChEBI" id="CHEBI:57945"/>
        <dbReference type="ChEBI" id="CHEBI:61381"/>
        <dbReference type="EC" id="1.1.1.17"/>
    </reaction>
</comment>
<proteinExistence type="inferred from homology"/>
<dbReference type="InterPro" id="IPR013118">
    <property type="entry name" value="Mannitol_DH_C"/>
</dbReference>
<sequence>MDKKIKALHFGAGNIGKALIGELYFKNNFDFTLVDSNQEVISKLNSQKKYLIKYLDTNQIFEITNFDSLWSNEKSELIKKLRAAHFISTSIGSNNLKYLLEIFEQAFKNFELDHEIAIIFFENGYRISSKFKSLIETKFINNKLVFIDTVVDRIVPVQNSNDNYLLCESFYEITIDKTQYKSSLTKINFVDYSDDLDSYINRKIILVNGSHTLVGLLGNKQSLKYIDETLKVEDNLVLLDEFHNQAIESLLKSFPKFKKDELKNYANIFLKRINVAELYDTNNRVIRNPITKISPGERYHLALEPALKYNLNYDKLLIPFKLLIDLNNEDDLQSKDLNQEIKLNGAEATLLKYTQLPISVVKQIINIKKV</sequence>
<dbReference type="Pfam" id="PF08125">
    <property type="entry name" value="Mannitol_dh_C"/>
    <property type="match status" value="1"/>
</dbReference>
<feature type="domain" description="Mannitol dehydrogenase C-terminal" evidence="8">
    <location>
        <begin position="195"/>
        <end position="338"/>
    </location>
</feature>
<evidence type="ECO:0000256" key="6">
    <source>
        <dbReference type="ARBA" id="ARBA00048615"/>
    </source>
</evidence>
<keyword evidence="5" id="KW-0520">NAD</keyword>
<dbReference type="GO" id="GO:0008926">
    <property type="term" value="F:mannitol-1-phosphate 5-dehydrogenase activity"/>
    <property type="evidence" value="ECO:0007669"/>
    <property type="project" value="UniProtKB-EC"/>
</dbReference>
<evidence type="ECO:0000256" key="1">
    <source>
        <dbReference type="ARBA" id="ARBA00006541"/>
    </source>
</evidence>
<dbReference type="InterPro" id="IPR013131">
    <property type="entry name" value="Mannitol_DH_N"/>
</dbReference>
<evidence type="ECO:0000259" key="8">
    <source>
        <dbReference type="Pfam" id="PF08125"/>
    </source>
</evidence>
<dbReference type="Gene3D" id="1.10.1040.10">
    <property type="entry name" value="N-(1-d-carboxylethyl)-l-norvaline Dehydrogenase, domain 2"/>
    <property type="match status" value="1"/>
</dbReference>
<gene>
    <name evidence="9" type="ORF">CJJ23_01565</name>
</gene>
<comment type="similarity">
    <text evidence="1">Belongs to the mannitol dehydrogenase family.</text>
</comment>
<dbReference type="EC" id="1.1.1.17" evidence="2"/>
<evidence type="ECO:0000256" key="5">
    <source>
        <dbReference type="ARBA" id="ARBA00023027"/>
    </source>
</evidence>
<name>A0A269TJ01_9BACT</name>
<dbReference type="PANTHER" id="PTHR30524:SF0">
    <property type="entry name" value="ALTRONATE OXIDOREDUCTASE-RELATED"/>
    <property type="match status" value="1"/>
</dbReference>
<dbReference type="GO" id="GO:0019592">
    <property type="term" value="P:mannitol catabolic process"/>
    <property type="evidence" value="ECO:0007669"/>
    <property type="project" value="TreeGrafter"/>
</dbReference>
<evidence type="ECO:0000313" key="10">
    <source>
        <dbReference type="Proteomes" id="UP000216943"/>
    </source>
</evidence>
<dbReference type="Pfam" id="PF01232">
    <property type="entry name" value="Mannitol_dh"/>
    <property type="match status" value="1"/>
</dbReference>
<dbReference type="EMBL" id="NQNY01000004">
    <property type="protein sequence ID" value="PAK21462.1"/>
    <property type="molecule type" value="Genomic_DNA"/>
</dbReference>
<comment type="caution">
    <text evidence="9">The sequence shown here is derived from an EMBL/GenBank/DDBJ whole genome shotgun (WGS) entry which is preliminary data.</text>
</comment>
<evidence type="ECO:0000256" key="3">
    <source>
        <dbReference type="ARBA" id="ARBA00016219"/>
    </source>
</evidence>
<accession>A0A269TJ01</accession>
<dbReference type="AlphaFoldDB" id="A0A269TJ01"/>
<dbReference type="NCBIfam" id="NF002651">
    <property type="entry name" value="PRK02318.2-4"/>
    <property type="match status" value="1"/>
</dbReference>
<dbReference type="SUPFAM" id="SSF51735">
    <property type="entry name" value="NAD(P)-binding Rossmann-fold domains"/>
    <property type="match status" value="1"/>
</dbReference>
<evidence type="ECO:0000256" key="4">
    <source>
        <dbReference type="ARBA" id="ARBA00023002"/>
    </source>
</evidence>
<dbReference type="InterPro" id="IPR023027">
    <property type="entry name" value="Mannitol_DH_CS"/>
</dbReference>
<dbReference type="InterPro" id="IPR008927">
    <property type="entry name" value="6-PGluconate_DH-like_C_sf"/>
</dbReference>
<evidence type="ECO:0000259" key="7">
    <source>
        <dbReference type="Pfam" id="PF01232"/>
    </source>
</evidence>
<organism evidence="9 10">
    <name type="scientific">Mycoplasmopsis agassizii</name>
    <dbReference type="NCBI Taxonomy" id="33922"/>
    <lineage>
        <taxon>Bacteria</taxon>
        <taxon>Bacillati</taxon>
        <taxon>Mycoplasmatota</taxon>
        <taxon>Mycoplasmoidales</taxon>
        <taxon>Metamycoplasmataceae</taxon>
        <taxon>Mycoplasmopsis</taxon>
    </lineage>
</organism>
<evidence type="ECO:0000256" key="2">
    <source>
        <dbReference type="ARBA" id="ARBA00012939"/>
    </source>
</evidence>
<dbReference type="PROSITE" id="PS00974">
    <property type="entry name" value="MANNITOL_DHGENASE"/>
    <property type="match status" value="1"/>
</dbReference>
<reference evidence="10" key="1">
    <citation type="submission" date="2017-08" db="EMBL/GenBank/DDBJ databases">
        <authorList>
            <person name="Alvarez-Ponce D."/>
            <person name="Weitzman C.L."/>
            <person name="Tillett R.L."/>
            <person name="Sandmeier F.C."/>
            <person name="Tracy C.R."/>
        </authorList>
    </citation>
    <scope>NUCLEOTIDE SEQUENCE [LARGE SCALE GENOMIC DNA]</scope>
    <source>
        <strain evidence="10">723</strain>
    </source>
</reference>
<dbReference type="InterPro" id="IPR013328">
    <property type="entry name" value="6PGD_dom2"/>
</dbReference>
<dbReference type="OrthoDB" id="271711at2"/>
<feature type="domain" description="Mannitol dehydrogenase N-terminal" evidence="7">
    <location>
        <begin position="6"/>
        <end position="187"/>
    </location>
</feature>
<evidence type="ECO:0000313" key="9">
    <source>
        <dbReference type="EMBL" id="PAK21462.1"/>
    </source>
</evidence>
<dbReference type="InterPro" id="IPR036291">
    <property type="entry name" value="NAD(P)-bd_dom_sf"/>
</dbReference>
<dbReference type="RefSeq" id="WP_095334631.1">
    <property type="nucleotide sequence ID" value="NZ_NQNY01000004.1"/>
</dbReference>
<dbReference type="SUPFAM" id="SSF48179">
    <property type="entry name" value="6-phosphogluconate dehydrogenase C-terminal domain-like"/>
    <property type="match status" value="1"/>
</dbReference>
<dbReference type="Proteomes" id="UP000216943">
    <property type="component" value="Unassembled WGS sequence"/>
</dbReference>